<feature type="binding site" evidence="3">
    <location>
        <position position="27"/>
    </location>
    <ligand>
        <name>Zn(2+)</name>
        <dbReference type="ChEBI" id="CHEBI:29105"/>
    </ligand>
</feature>
<feature type="region of interest" description="Disordered" evidence="4">
    <location>
        <begin position="43"/>
        <end position="70"/>
    </location>
</feature>
<dbReference type="SUPFAM" id="SSF57716">
    <property type="entry name" value="Glucocorticoid receptor-like (DNA-binding domain)"/>
    <property type="match status" value="1"/>
</dbReference>
<keyword evidence="2 3" id="KW-0862">Zinc</keyword>
<dbReference type="Pfam" id="PF03884">
    <property type="entry name" value="YacG"/>
    <property type="match status" value="1"/>
</dbReference>
<organism evidence="5 6">
    <name type="scientific">Commensalibacter nepenthis</name>
    <dbReference type="NCBI Taxonomy" id="3043872"/>
    <lineage>
        <taxon>Bacteria</taxon>
        <taxon>Pseudomonadati</taxon>
        <taxon>Pseudomonadota</taxon>
        <taxon>Alphaproteobacteria</taxon>
        <taxon>Acetobacterales</taxon>
        <taxon>Acetobacteraceae</taxon>
    </lineage>
</organism>
<evidence type="ECO:0000256" key="1">
    <source>
        <dbReference type="ARBA" id="ARBA00022723"/>
    </source>
</evidence>
<dbReference type="HAMAP" id="MF_00649">
    <property type="entry name" value="DNA_gyrase_inhibitor_YacG"/>
    <property type="match status" value="1"/>
</dbReference>
<evidence type="ECO:0000313" key="5">
    <source>
        <dbReference type="EMBL" id="MDI2113199.1"/>
    </source>
</evidence>
<dbReference type="Gene3D" id="3.30.50.10">
    <property type="entry name" value="Erythroid Transcription Factor GATA-1, subunit A"/>
    <property type="match status" value="1"/>
</dbReference>
<dbReference type="PANTHER" id="PTHR36150">
    <property type="entry name" value="DNA GYRASE INHIBITOR YACG"/>
    <property type="match status" value="1"/>
</dbReference>
<comment type="function">
    <text evidence="3">Inhibits all the catalytic activities of DNA gyrase by preventing its interaction with DNA. Acts by binding directly to the C-terminal domain of GyrB, which probably disrupts DNA binding by the gyrase.</text>
</comment>
<keyword evidence="6" id="KW-1185">Reference proteome</keyword>
<comment type="subunit">
    <text evidence="3">Interacts with GyrB.</text>
</comment>
<dbReference type="RefSeq" id="WP_281462814.1">
    <property type="nucleotide sequence ID" value="NZ_JASBAN010000001.1"/>
</dbReference>
<evidence type="ECO:0000256" key="4">
    <source>
        <dbReference type="SAM" id="MobiDB-lite"/>
    </source>
</evidence>
<dbReference type="InterPro" id="IPR005584">
    <property type="entry name" value="DNA_gyrase_inhibitor_YacG"/>
</dbReference>
<evidence type="ECO:0000313" key="6">
    <source>
        <dbReference type="Proteomes" id="UP001431775"/>
    </source>
</evidence>
<evidence type="ECO:0000256" key="2">
    <source>
        <dbReference type="ARBA" id="ARBA00022833"/>
    </source>
</evidence>
<feature type="binding site" evidence="3">
    <location>
        <position position="23"/>
    </location>
    <ligand>
        <name>Zn(2+)</name>
        <dbReference type="ChEBI" id="CHEBI:29105"/>
    </ligand>
</feature>
<keyword evidence="1 3" id="KW-0479">Metal-binding</keyword>
<accession>A0ABT6Q8G3</accession>
<protein>
    <recommendedName>
        <fullName evidence="3">DNA gyrase inhibitor YacG</fullName>
    </recommendedName>
</protein>
<dbReference type="EMBL" id="JASBAN010000001">
    <property type="protein sequence ID" value="MDI2113199.1"/>
    <property type="molecule type" value="Genomic_DNA"/>
</dbReference>
<feature type="binding site" evidence="3">
    <location>
        <position position="11"/>
    </location>
    <ligand>
        <name>Zn(2+)</name>
        <dbReference type="ChEBI" id="CHEBI:29105"/>
    </ligand>
</feature>
<dbReference type="Proteomes" id="UP001431775">
    <property type="component" value="Unassembled WGS sequence"/>
</dbReference>
<sequence length="70" mass="8195">MRKSSEQCPICKKNTVPEYTPFCSKRCADIDLSRWFSGDYRLSSEPRDEDEIEELENSLKERLDPDHNVG</sequence>
<gene>
    <name evidence="3 5" type="primary">yacG</name>
    <name evidence="5" type="ORF">QJV33_07915</name>
</gene>
<dbReference type="PANTHER" id="PTHR36150:SF1">
    <property type="entry name" value="DNA GYRASE INHIBITOR YACG"/>
    <property type="match status" value="1"/>
</dbReference>
<comment type="caution">
    <text evidence="5">The sequence shown here is derived from an EMBL/GenBank/DDBJ whole genome shotgun (WGS) entry which is preliminary data.</text>
</comment>
<proteinExistence type="inferred from homology"/>
<dbReference type="InterPro" id="IPR013088">
    <property type="entry name" value="Znf_NHR/GATA"/>
</dbReference>
<feature type="compositionally biased region" description="Basic and acidic residues" evidence="4">
    <location>
        <begin position="57"/>
        <end position="70"/>
    </location>
</feature>
<reference evidence="5" key="1">
    <citation type="submission" date="2023-05" db="EMBL/GenBank/DDBJ databases">
        <title>Whole genome sequence of Commensalibacter sp.</title>
        <authorList>
            <person name="Charoenyingcharoen P."/>
            <person name="Yukphan P."/>
        </authorList>
    </citation>
    <scope>NUCLEOTIDE SEQUENCE</scope>
    <source>
        <strain evidence="5">TBRC 10068</strain>
    </source>
</reference>
<feature type="compositionally biased region" description="Acidic residues" evidence="4">
    <location>
        <begin position="47"/>
        <end position="56"/>
    </location>
</feature>
<feature type="binding site" evidence="3">
    <location>
        <position position="8"/>
    </location>
    <ligand>
        <name>Zn(2+)</name>
        <dbReference type="ChEBI" id="CHEBI:29105"/>
    </ligand>
</feature>
<evidence type="ECO:0000256" key="3">
    <source>
        <dbReference type="HAMAP-Rule" id="MF_00649"/>
    </source>
</evidence>
<comment type="similarity">
    <text evidence="3">Belongs to the DNA gyrase inhibitor YacG family.</text>
</comment>
<name>A0ABT6Q8G3_9PROT</name>
<comment type="cofactor">
    <cofactor evidence="3">
        <name>Zn(2+)</name>
        <dbReference type="ChEBI" id="CHEBI:29105"/>
    </cofactor>
    <text evidence="3">Binds 1 zinc ion.</text>
</comment>